<protein>
    <submittedName>
        <fullName evidence="1">Uncharacterized protein</fullName>
    </submittedName>
</protein>
<name>A0A182HL94_ANOAR</name>
<dbReference type="EnsemblMetazoa" id="AARA002024-RA">
    <property type="protein sequence ID" value="AARA002024-PA"/>
    <property type="gene ID" value="AARA002024"/>
</dbReference>
<dbReference type="Proteomes" id="UP000075840">
    <property type="component" value="Unassembled WGS sequence"/>
</dbReference>
<dbReference type="AlphaFoldDB" id="A0A182HL94"/>
<reference evidence="1" key="1">
    <citation type="submission" date="2022-08" db="UniProtKB">
        <authorList>
            <consortium name="EnsemblMetazoa"/>
        </authorList>
    </citation>
    <scope>IDENTIFICATION</scope>
    <source>
        <strain evidence="1">Dongola</strain>
    </source>
</reference>
<accession>A0A182HL94</accession>
<dbReference type="EMBL" id="APCN01000886">
    <property type="status" value="NOT_ANNOTATED_CDS"/>
    <property type="molecule type" value="Genomic_DNA"/>
</dbReference>
<keyword evidence="2" id="KW-1185">Reference proteome</keyword>
<evidence type="ECO:0000313" key="2">
    <source>
        <dbReference type="Proteomes" id="UP000075840"/>
    </source>
</evidence>
<evidence type="ECO:0000313" key="1">
    <source>
        <dbReference type="EnsemblMetazoa" id="AARA002024-PA"/>
    </source>
</evidence>
<organism evidence="1 2">
    <name type="scientific">Anopheles arabiensis</name>
    <name type="common">Mosquito</name>
    <dbReference type="NCBI Taxonomy" id="7173"/>
    <lineage>
        <taxon>Eukaryota</taxon>
        <taxon>Metazoa</taxon>
        <taxon>Ecdysozoa</taxon>
        <taxon>Arthropoda</taxon>
        <taxon>Hexapoda</taxon>
        <taxon>Insecta</taxon>
        <taxon>Pterygota</taxon>
        <taxon>Neoptera</taxon>
        <taxon>Endopterygota</taxon>
        <taxon>Diptera</taxon>
        <taxon>Nematocera</taxon>
        <taxon>Culicoidea</taxon>
        <taxon>Culicidae</taxon>
        <taxon>Anophelinae</taxon>
        <taxon>Anopheles</taxon>
    </lineage>
</organism>
<dbReference type="VEuPathDB" id="VectorBase:AARA002024"/>
<proteinExistence type="predicted"/>
<sequence length="145" mass="16509">MPPSSRLVESGCVVFPPIRFSTHFYDPFVPPVGFRYNRRLRTGRSRRYIFQPPPRAVRVRQLAGCSGYVSPRGGTNSDDFSPYIKQDKVHITFPTTQGNFPTPHNRITIVLFPIFCAPKSEVNNTISIAPNYGWTLLRDAWYTTG</sequence>